<dbReference type="PANTHER" id="PTHR10655:SF17">
    <property type="entry name" value="LYSOPHOSPHOLIPASE-LIKE PROTEIN 1"/>
    <property type="match status" value="1"/>
</dbReference>
<dbReference type="PANTHER" id="PTHR10655">
    <property type="entry name" value="LYSOPHOSPHOLIPASE-RELATED"/>
    <property type="match status" value="1"/>
</dbReference>
<dbReference type="InterPro" id="IPR050565">
    <property type="entry name" value="LYPA1-2/EST-like"/>
</dbReference>
<proteinExistence type="inferred from homology"/>
<evidence type="ECO:0000313" key="5">
    <source>
        <dbReference type="EMBL" id="JAC64489.1"/>
    </source>
</evidence>
<dbReference type="GO" id="GO:0005737">
    <property type="term" value="C:cytoplasm"/>
    <property type="evidence" value="ECO:0007669"/>
    <property type="project" value="TreeGrafter"/>
</dbReference>
<accession>A0A061QJ69</accession>
<dbReference type="GO" id="GO:0052689">
    <property type="term" value="F:carboxylic ester hydrolase activity"/>
    <property type="evidence" value="ECO:0007669"/>
    <property type="project" value="TreeGrafter"/>
</dbReference>
<name>A0A061QJ69_9CHLO</name>
<dbReference type="GO" id="GO:0008474">
    <property type="term" value="F:palmitoyl-(protein) hydrolase activity"/>
    <property type="evidence" value="ECO:0007669"/>
    <property type="project" value="TreeGrafter"/>
</dbReference>
<feature type="domain" description="Phospholipase/carboxylesterase/thioesterase" evidence="3">
    <location>
        <begin position="74"/>
        <end position="283"/>
    </location>
</feature>
<gene>
    <name evidence="4" type="primary">LYPLA2</name>
    <name evidence="5" type="ORF">TSPGSL018_18203</name>
    <name evidence="4" type="ORF">TSPGSL018_30913</name>
</gene>
<comment type="similarity">
    <text evidence="1">Belongs to the AB hydrolase superfamily. AB hydrolase 2 family.</text>
</comment>
<sequence length="287" mass="31340">MRIVLSACPLVPKAFRGRFHRDPNFSCFLRSNRSEILAPRFPFGRIWRSKAQPALAALYRNSVTNTMSLSYPEPTVFPAKEEHKATVIILHGLGDTAAGWASLANMFSIPGVKFIFPTAPMRPITLNMGMVMTGWYDISSLEEVNQKEDEQGIRESWRYVEGLVAQEEASGIPSSKVVVGGFSQGGAIAMMAARSDKKFAGIVGLSTYVPLRDDAGGIVSEANRTTPILMCHGKSDMVINFEYGSGSANLLSEKGASVSFKEYPYMGHEACIEELEAVKEFLGAAVQ</sequence>
<evidence type="ECO:0000256" key="1">
    <source>
        <dbReference type="ARBA" id="ARBA00006499"/>
    </source>
</evidence>
<keyword evidence="2" id="KW-0378">Hydrolase</keyword>
<dbReference type="SUPFAM" id="SSF53474">
    <property type="entry name" value="alpha/beta-Hydrolases"/>
    <property type="match status" value="1"/>
</dbReference>
<dbReference type="AlphaFoldDB" id="A0A061QJ69"/>
<evidence type="ECO:0000256" key="2">
    <source>
        <dbReference type="ARBA" id="ARBA00022801"/>
    </source>
</evidence>
<dbReference type="InterPro" id="IPR003140">
    <property type="entry name" value="PLipase/COase/thioEstase"/>
</dbReference>
<reference evidence="4" key="1">
    <citation type="submission" date="2014-05" db="EMBL/GenBank/DDBJ databases">
        <title>The transcriptome of the halophilic microalga Tetraselmis sp. GSL018 isolated from the Great Salt Lake, Utah.</title>
        <authorList>
            <person name="Jinkerson R.E."/>
            <person name="D'Adamo S."/>
            <person name="Posewitz M.C."/>
        </authorList>
    </citation>
    <scope>NUCLEOTIDE SEQUENCE</scope>
    <source>
        <strain evidence="4">GSL018</strain>
    </source>
</reference>
<dbReference type="InterPro" id="IPR029058">
    <property type="entry name" value="AB_hydrolase_fold"/>
</dbReference>
<organism evidence="4">
    <name type="scientific">Tetraselmis sp. GSL018</name>
    <dbReference type="NCBI Taxonomy" id="582737"/>
    <lineage>
        <taxon>Eukaryota</taxon>
        <taxon>Viridiplantae</taxon>
        <taxon>Chlorophyta</taxon>
        <taxon>core chlorophytes</taxon>
        <taxon>Chlorodendrophyceae</taxon>
        <taxon>Chlorodendrales</taxon>
        <taxon>Chlorodendraceae</taxon>
        <taxon>Tetraselmis</taxon>
    </lineage>
</organism>
<dbReference type="EMBL" id="GBEZ01027688">
    <property type="protein sequence ID" value="JAC59653.1"/>
    <property type="molecule type" value="Transcribed_RNA"/>
</dbReference>
<protein>
    <submittedName>
        <fullName evidence="4">Lysophospholipase II</fullName>
    </submittedName>
</protein>
<dbReference type="Pfam" id="PF02230">
    <property type="entry name" value="Abhydrolase_2"/>
    <property type="match status" value="1"/>
</dbReference>
<dbReference type="EMBL" id="GBEZ01022348">
    <property type="protein sequence ID" value="JAC64489.1"/>
    <property type="molecule type" value="Transcribed_RNA"/>
</dbReference>
<dbReference type="Gene3D" id="3.40.50.1820">
    <property type="entry name" value="alpha/beta hydrolase"/>
    <property type="match status" value="1"/>
</dbReference>
<evidence type="ECO:0000259" key="3">
    <source>
        <dbReference type="Pfam" id="PF02230"/>
    </source>
</evidence>
<evidence type="ECO:0000313" key="4">
    <source>
        <dbReference type="EMBL" id="JAC59653.1"/>
    </source>
</evidence>